<dbReference type="EMBL" id="CP050964">
    <property type="protein sequence ID" value="QIX93876.1"/>
    <property type="molecule type" value="Genomic_DNA"/>
</dbReference>
<dbReference type="Proteomes" id="UP000501069">
    <property type="component" value="Chromosome"/>
</dbReference>
<organism evidence="1 3">
    <name type="scientific">Enterocloster clostridioformis</name>
    <dbReference type="NCBI Taxonomy" id="1531"/>
    <lineage>
        <taxon>Bacteria</taxon>
        <taxon>Bacillati</taxon>
        <taxon>Bacillota</taxon>
        <taxon>Clostridia</taxon>
        <taxon>Lachnospirales</taxon>
        <taxon>Lachnospiraceae</taxon>
        <taxon>Enterocloster</taxon>
    </lineage>
</organism>
<dbReference type="AlphaFoldDB" id="A0A829W5U5"/>
<accession>A0A829W5U5</accession>
<dbReference type="RefSeq" id="WP_038270736.1">
    <property type="nucleotide sequence ID" value="NZ_BJLB01000001.1"/>
</dbReference>
<name>A0A829W5U5_9FIRM</name>
<reference evidence="1 3" key="1">
    <citation type="submission" date="2019-06" db="EMBL/GenBank/DDBJ databases">
        <title>Draft genome sequence of [Clostridium] clostridioforme NBRC 113352.</title>
        <authorList>
            <person name="Miura T."/>
            <person name="Furukawa M."/>
            <person name="Shimamura M."/>
            <person name="Ohyama Y."/>
            <person name="Yamazoe A."/>
            <person name="Kawasaki H."/>
        </authorList>
    </citation>
    <scope>NUCLEOTIDE SEQUENCE [LARGE SCALE GENOMIC DNA]</scope>
    <source>
        <strain evidence="1 3">NBRC 113352</strain>
    </source>
</reference>
<evidence type="ECO:0000313" key="2">
    <source>
        <dbReference type="EMBL" id="QIX93876.1"/>
    </source>
</evidence>
<dbReference type="EMBL" id="BJLB01000001">
    <property type="protein sequence ID" value="GEA37647.1"/>
    <property type="molecule type" value="Genomic_DNA"/>
</dbReference>
<protein>
    <submittedName>
        <fullName evidence="1">Uncharacterized protein</fullName>
    </submittedName>
</protein>
<evidence type="ECO:0000313" key="3">
    <source>
        <dbReference type="Proteomes" id="UP000315200"/>
    </source>
</evidence>
<gene>
    <name evidence="1" type="ORF">Ccl03g_33600</name>
    <name evidence="2" type="ORF">FOC47_27035</name>
</gene>
<dbReference type="Proteomes" id="UP000315200">
    <property type="component" value="Unassembled WGS sequence"/>
</dbReference>
<sequence length="142" mass="16574">MASKVFRTPVELKNYMQILCDKAVENACNRLLGALQQIIDDEFYDTFTPSFYIRSYQFWKSATTKMLNQNLGSVYMDETAMNYNSFWTGEKQLLAASIGSHGGWVTDETKEHRFWEVFQKYCQENAIKILKEELRKVGLSIK</sequence>
<reference evidence="2 4" key="2">
    <citation type="submission" date="2019-11" db="EMBL/GenBank/DDBJ databases">
        <title>FDA dAtabase for Regulatory Grade micrObial Sequences (FDA-ARGOS): Supporting development and validation of Infectious Disease Dx tests.</title>
        <authorList>
            <person name="Turner S."/>
            <person name="Byrd R."/>
            <person name="Tallon L."/>
            <person name="Sadzewicz L."/>
            <person name="Vavikolanu K."/>
            <person name="Mehta A."/>
            <person name="Aluvathingal J."/>
            <person name="Nadendla S."/>
            <person name="Myers T."/>
            <person name="Yan Y."/>
            <person name="Sichtig H."/>
        </authorList>
    </citation>
    <scope>NUCLEOTIDE SEQUENCE [LARGE SCALE GENOMIC DNA]</scope>
    <source>
        <strain evidence="2 4">FDAARGOS_739</strain>
    </source>
</reference>
<proteinExistence type="predicted"/>
<dbReference type="GeneID" id="57964861"/>
<evidence type="ECO:0000313" key="1">
    <source>
        <dbReference type="EMBL" id="GEA37647.1"/>
    </source>
</evidence>
<evidence type="ECO:0000313" key="4">
    <source>
        <dbReference type="Proteomes" id="UP000501069"/>
    </source>
</evidence>